<organism evidence="1 2">
    <name type="scientific">Undibacterium aquatile</name>
    <dbReference type="NCBI Taxonomy" id="1537398"/>
    <lineage>
        <taxon>Bacteria</taxon>
        <taxon>Pseudomonadati</taxon>
        <taxon>Pseudomonadota</taxon>
        <taxon>Betaproteobacteria</taxon>
        <taxon>Burkholderiales</taxon>
        <taxon>Oxalobacteraceae</taxon>
        <taxon>Undibacterium</taxon>
    </lineage>
</organism>
<keyword evidence="2" id="KW-1185">Reference proteome</keyword>
<name>A0ABR6XDJ0_9BURK</name>
<dbReference type="Pfam" id="PF13560">
    <property type="entry name" value="HTH_31"/>
    <property type="match status" value="1"/>
</dbReference>
<dbReference type="SUPFAM" id="SSF47413">
    <property type="entry name" value="lambda repressor-like DNA-binding domains"/>
    <property type="match status" value="1"/>
</dbReference>
<evidence type="ECO:0000313" key="1">
    <source>
        <dbReference type="EMBL" id="MBC3810911.1"/>
    </source>
</evidence>
<accession>A0ABR6XDJ0</accession>
<protein>
    <submittedName>
        <fullName evidence="1">Helix-turn-helix domain-containing protein</fullName>
    </submittedName>
</protein>
<evidence type="ECO:0000313" key="2">
    <source>
        <dbReference type="Proteomes" id="UP000637632"/>
    </source>
</evidence>
<dbReference type="Gene3D" id="1.10.260.40">
    <property type="entry name" value="lambda repressor-like DNA-binding domains"/>
    <property type="match status" value="1"/>
</dbReference>
<dbReference type="EMBL" id="JACOFT010000002">
    <property type="protein sequence ID" value="MBC3810911.1"/>
    <property type="molecule type" value="Genomic_DNA"/>
</dbReference>
<reference evidence="1 2" key="1">
    <citation type="submission" date="2020-08" db="EMBL/GenBank/DDBJ databases">
        <title>Novel species isolated from subtropical streams in China.</title>
        <authorList>
            <person name="Lu H."/>
        </authorList>
    </citation>
    <scope>NUCLEOTIDE SEQUENCE [LARGE SCALE GENOMIC DNA]</scope>
    <source>
        <strain evidence="1 2">CCTCC AB 2015119</strain>
    </source>
</reference>
<dbReference type="RefSeq" id="WP_190477983.1">
    <property type="nucleotide sequence ID" value="NZ_JACOFT010000002.1"/>
</dbReference>
<dbReference type="Proteomes" id="UP000637632">
    <property type="component" value="Unassembled WGS sequence"/>
</dbReference>
<dbReference type="InterPro" id="IPR010982">
    <property type="entry name" value="Lambda_DNA-bd_dom_sf"/>
</dbReference>
<gene>
    <name evidence="1" type="ORF">H8K26_05605</name>
</gene>
<proteinExistence type="predicted"/>
<comment type="caution">
    <text evidence="1">The sequence shown here is derived from an EMBL/GenBank/DDBJ whole genome shotgun (WGS) entry which is preliminary data.</text>
</comment>
<sequence length="112" mass="12454">MPKKLLNTDTVPTLVGERLITWGRCIHTQRLRQRITAADLCARMSISEATLRRMERGDPGTAAGAYLSALLILGVMDEATPALASTLWSDTPHRRVKLSRQEQGGEEDAEYF</sequence>